<dbReference type="EC" id="3.5.1.88" evidence="2 3"/>
<dbReference type="PANTHER" id="PTHR10458">
    <property type="entry name" value="PEPTIDE DEFORMYLASE"/>
    <property type="match status" value="1"/>
</dbReference>
<dbReference type="InParanoid" id="A0A1E7ESF9"/>
<evidence type="ECO:0000256" key="3">
    <source>
        <dbReference type="RuleBase" id="RU362111"/>
    </source>
</evidence>
<evidence type="ECO:0000256" key="2">
    <source>
        <dbReference type="ARBA" id="ARBA00012175"/>
    </source>
</evidence>
<proteinExistence type="inferred from homology"/>
<evidence type="ECO:0000313" key="5">
    <source>
        <dbReference type="EMBL" id="OEU08777.1"/>
    </source>
</evidence>
<dbReference type="SUPFAM" id="SSF56420">
    <property type="entry name" value="Peptide deformylase"/>
    <property type="match status" value="2"/>
</dbReference>
<dbReference type="AlphaFoldDB" id="A0A1E7ESF9"/>
<name>A0A1E7ESF9_9STRA</name>
<dbReference type="Gene3D" id="3.90.45.10">
    <property type="entry name" value="Peptide deformylase"/>
    <property type="match status" value="1"/>
</dbReference>
<keyword evidence="3" id="KW-0479">Metal-binding</keyword>
<dbReference type="InterPro" id="IPR036821">
    <property type="entry name" value="Peptide_deformylase_sf"/>
</dbReference>
<accession>A0A1E7ESF9</accession>
<dbReference type="EMBL" id="KV784378">
    <property type="protein sequence ID" value="OEU08777.1"/>
    <property type="molecule type" value="Genomic_DNA"/>
</dbReference>
<gene>
    <name evidence="5" type="ORF">FRACYDRAFT_249118</name>
</gene>
<sequence>MLICIARKKLTIGNCYSPAEVAAAAAAAINNDNADIGGTRVTTTPPPPTPTSTVSSIVSSTVATTISSPLLSIEAAAARLGVGRSSDSNSDDDDKNNNNEQPILLKVRLYPDPSLRKVASPVTKGFGSHELEIVVNYLINNMKSNTTAAIHYGIDARIIILKGDAASPNNSVNIFVNPNILSRSNEYSMIPWREYCSVIVTNMESDIVAAAENNNNNNNNLSSSLDITATTSSVGVVEVDLLRDDIIEIAAQDYITGRPIRKALRGESARAFQHEMDHLDGILIIDHAVTSLDDHVLPTYIANLERPYHTERQRRAFQRNTFQGNTPLYY</sequence>
<dbReference type="InterPro" id="IPR023635">
    <property type="entry name" value="Peptide_deformylase"/>
</dbReference>
<dbReference type="GO" id="GO:0042586">
    <property type="term" value="F:peptide deformylase activity"/>
    <property type="evidence" value="ECO:0007669"/>
    <property type="project" value="UniProtKB-EC"/>
</dbReference>
<dbReference type="Pfam" id="PF01327">
    <property type="entry name" value="Pep_deformylase"/>
    <property type="match status" value="2"/>
</dbReference>
<keyword evidence="3" id="KW-0378">Hydrolase</keyword>
<dbReference type="Proteomes" id="UP000095751">
    <property type="component" value="Unassembled WGS sequence"/>
</dbReference>
<evidence type="ECO:0000256" key="1">
    <source>
        <dbReference type="ARBA" id="ARBA00010759"/>
    </source>
</evidence>
<comment type="catalytic activity">
    <reaction evidence="3">
        <text>N-terminal N-formyl-L-methionyl-[peptide] + H2O = N-terminal L-methionyl-[peptide] + formate</text>
        <dbReference type="Rhea" id="RHEA:24420"/>
        <dbReference type="Rhea" id="RHEA-COMP:10639"/>
        <dbReference type="Rhea" id="RHEA-COMP:10640"/>
        <dbReference type="ChEBI" id="CHEBI:15377"/>
        <dbReference type="ChEBI" id="CHEBI:15740"/>
        <dbReference type="ChEBI" id="CHEBI:49298"/>
        <dbReference type="ChEBI" id="CHEBI:64731"/>
        <dbReference type="EC" id="3.5.1.88"/>
    </reaction>
</comment>
<feature type="region of interest" description="Disordered" evidence="4">
    <location>
        <begin position="83"/>
        <end position="103"/>
    </location>
</feature>
<keyword evidence="6" id="KW-1185">Reference proteome</keyword>
<comment type="similarity">
    <text evidence="1 3">Belongs to the polypeptide deformylase family.</text>
</comment>
<dbReference type="KEGG" id="fcy:FRACYDRAFT_249118"/>
<keyword evidence="3" id="KW-0648">Protein biosynthesis</keyword>
<protein>
    <recommendedName>
        <fullName evidence="2 3">Peptide deformylase</fullName>
        <ecNumber evidence="2 3">3.5.1.88</ecNumber>
    </recommendedName>
</protein>
<organism evidence="5 6">
    <name type="scientific">Fragilariopsis cylindrus CCMP1102</name>
    <dbReference type="NCBI Taxonomy" id="635003"/>
    <lineage>
        <taxon>Eukaryota</taxon>
        <taxon>Sar</taxon>
        <taxon>Stramenopiles</taxon>
        <taxon>Ochrophyta</taxon>
        <taxon>Bacillariophyta</taxon>
        <taxon>Bacillariophyceae</taxon>
        <taxon>Bacillariophycidae</taxon>
        <taxon>Bacillariales</taxon>
        <taxon>Bacillariaceae</taxon>
        <taxon>Fragilariopsis</taxon>
    </lineage>
</organism>
<comment type="function">
    <text evidence="3">Removes the formyl group from the N-terminal Met of newly synthesized proteins.</text>
</comment>
<dbReference type="GO" id="GO:0006412">
    <property type="term" value="P:translation"/>
    <property type="evidence" value="ECO:0007669"/>
    <property type="project" value="UniProtKB-KW"/>
</dbReference>
<dbReference type="GO" id="GO:0046872">
    <property type="term" value="F:metal ion binding"/>
    <property type="evidence" value="ECO:0007669"/>
    <property type="project" value="UniProtKB-KW"/>
</dbReference>
<dbReference type="PANTHER" id="PTHR10458:SF22">
    <property type="entry name" value="PEPTIDE DEFORMYLASE"/>
    <property type="match status" value="1"/>
</dbReference>
<reference evidence="5 6" key="1">
    <citation type="submission" date="2016-09" db="EMBL/GenBank/DDBJ databases">
        <title>Extensive genetic diversity and differential bi-allelic expression allows diatom success in the polar Southern Ocean.</title>
        <authorList>
            <consortium name="DOE Joint Genome Institute"/>
            <person name="Mock T."/>
            <person name="Otillar R.P."/>
            <person name="Strauss J."/>
            <person name="Dupont C."/>
            <person name="Frickenhaus S."/>
            <person name="Maumus F."/>
            <person name="Mcmullan M."/>
            <person name="Sanges R."/>
            <person name="Schmutz J."/>
            <person name="Toseland A."/>
            <person name="Valas R."/>
            <person name="Veluchamy A."/>
            <person name="Ward B.J."/>
            <person name="Allen A."/>
            <person name="Barry K."/>
            <person name="Falciatore A."/>
            <person name="Ferrante M."/>
            <person name="Fortunato A.E."/>
            <person name="Gloeckner G."/>
            <person name="Gruber A."/>
            <person name="Hipkin R."/>
            <person name="Janech M."/>
            <person name="Kroth P."/>
            <person name="Leese F."/>
            <person name="Lindquist E."/>
            <person name="Lyon B.R."/>
            <person name="Martin J."/>
            <person name="Mayer C."/>
            <person name="Parker M."/>
            <person name="Quesneville H."/>
            <person name="Raymond J."/>
            <person name="Uhlig C."/>
            <person name="Valentin K.U."/>
            <person name="Worden A.Z."/>
            <person name="Armbrust E.V."/>
            <person name="Bowler C."/>
            <person name="Green B."/>
            <person name="Moulton V."/>
            <person name="Van Oosterhout C."/>
            <person name="Grigoriev I."/>
        </authorList>
    </citation>
    <scope>NUCLEOTIDE SEQUENCE [LARGE SCALE GENOMIC DNA]</scope>
    <source>
        <strain evidence="5 6">CCMP1102</strain>
    </source>
</reference>
<evidence type="ECO:0000256" key="4">
    <source>
        <dbReference type="SAM" id="MobiDB-lite"/>
    </source>
</evidence>
<feature type="region of interest" description="Disordered" evidence="4">
    <location>
        <begin position="36"/>
        <end position="55"/>
    </location>
</feature>
<dbReference type="OrthoDB" id="276063at2759"/>
<evidence type="ECO:0000313" key="6">
    <source>
        <dbReference type="Proteomes" id="UP000095751"/>
    </source>
</evidence>